<dbReference type="Gene3D" id="1.10.10.10">
    <property type="entry name" value="Winged helix-like DNA-binding domain superfamily/Winged helix DNA-binding domain"/>
    <property type="match status" value="1"/>
</dbReference>
<evidence type="ECO:0000256" key="1">
    <source>
        <dbReference type="ARBA" id="ARBA00023015"/>
    </source>
</evidence>
<dbReference type="EMBL" id="CP023692">
    <property type="protein sequence ID" value="QEV49511.1"/>
    <property type="molecule type" value="Genomic_DNA"/>
</dbReference>
<keyword evidence="1" id="KW-0805">Transcription regulation</keyword>
<evidence type="ECO:0000256" key="2">
    <source>
        <dbReference type="ARBA" id="ARBA00023125"/>
    </source>
</evidence>
<dbReference type="Pfam" id="PF00196">
    <property type="entry name" value="GerE"/>
    <property type="match status" value="1"/>
</dbReference>
<dbReference type="PANTHER" id="PTHR44688">
    <property type="entry name" value="DNA-BINDING TRANSCRIPTIONAL ACTIVATOR DEVR_DOSR"/>
    <property type="match status" value="1"/>
</dbReference>
<dbReference type="InterPro" id="IPR016032">
    <property type="entry name" value="Sig_transdc_resp-reg_C-effctor"/>
</dbReference>
<proteinExistence type="predicted"/>
<sequence>MWVDPQASSGGVRGVGGCRCGVADAFAWQGRPLERLTGRERQVLLLLGGGASNRAIGRRLGIGERTVKKHLTSILAKTGVSSRLAAALLAQHRHAELCPYAGGVASEGVPEGHRP</sequence>
<evidence type="ECO:0000259" key="4">
    <source>
        <dbReference type="PROSITE" id="PS50043"/>
    </source>
</evidence>
<dbReference type="InterPro" id="IPR036388">
    <property type="entry name" value="WH-like_DNA-bd_sf"/>
</dbReference>
<protein>
    <submittedName>
        <fullName evidence="5">LuxR family transcriptional regulator</fullName>
    </submittedName>
</protein>
<dbReference type="GeneID" id="95615902"/>
<dbReference type="PRINTS" id="PR00038">
    <property type="entry name" value="HTHLUXR"/>
</dbReference>
<evidence type="ECO:0000313" key="5">
    <source>
        <dbReference type="EMBL" id="QEV49511.1"/>
    </source>
</evidence>
<reference evidence="5 6" key="1">
    <citation type="submission" date="2017-09" db="EMBL/GenBank/DDBJ databases">
        <authorList>
            <person name="Lee N."/>
            <person name="Cho B.-K."/>
        </authorList>
    </citation>
    <scope>NUCLEOTIDE SEQUENCE [LARGE SCALE GENOMIC DNA]</scope>
    <source>
        <strain evidence="5 6">ATCC 27476</strain>
    </source>
</reference>
<dbReference type="Proteomes" id="UP000325563">
    <property type="component" value="Chromosome"/>
</dbReference>
<dbReference type="GO" id="GO:0003677">
    <property type="term" value="F:DNA binding"/>
    <property type="evidence" value="ECO:0007669"/>
    <property type="project" value="UniProtKB-KW"/>
</dbReference>
<dbReference type="KEGG" id="svn:CP980_34865"/>
<dbReference type="PROSITE" id="PS00622">
    <property type="entry name" value="HTH_LUXR_1"/>
    <property type="match status" value="1"/>
</dbReference>
<accession>A0A5J6JI67</accession>
<keyword evidence="6" id="KW-1185">Reference proteome</keyword>
<dbReference type="AlphaFoldDB" id="A0A5J6JI67"/>
<keyword evidence="2" id="KW-0238">DNA-binding</keyword>
<dbReference type="PROSITE" id="PS50043">
    <property type="entry name" value="HTH_LUXR_2"/>
    <property type="match status" value="1"/>
</dbReference>
<dbReference type="SUPFAM" id="SSF46894">
    <property type="entry name" value="C-terminal effector domain of the bipartite response regulators"/>
    <property type="match status" value="1"/>
</dbReference>
<keyword evidence="3" id="KW-0804">Transcription</keyword>
<evidence type="ECO:0000313" key="6">
    <source>
        <dbReference type="Proteomes" id="UP000325563"/>
    </source>
</evidence>
<dbReference type="PANTHER" id="PTHR44688:SF16">
    <property type="entry name" value="DNA-BINDING TRANSCRIPTIONAL ACTIVATOR DEVR_DOSR"/>
    <property type="match status" value="1"/>
</dbReference>
<gene>
    <name evidence="5" type="ORF">CP980_34865</name>
</gene>
<dbReference type="InterPro" id="IPR000792">
    <property type="entry name" value="Tscrpt_reg_LuxR_C"/>
</dbReference>
<feature type="domain" description="HTH luxR-type" evidence="4">
    <location>
        <begin position="29"/>
        <end position="94"/>
    </location>
</feature>
<evidence type="ECO:0000256" key="3">
    <source>
        <dbReference type="ARBA" id="ARBA00023163"/>
    </source>
</evidence>
<dbReference type="GO" id="GO:0006355">
    <property type="term" value="P:regulation of DNA-templated transcription"/>
    <property type="evidence" value="ECO:0007669"/>
    <property type="project" value="InterPro"/>
</dbReference>
<dbReference type="RefSeq" id="WP_150530030.1">
    <property type="nucleotide sequence ID" value="NZ_CP023692.1"/>
</dbReference>
<name>A0A5J6JI67_STRVI</name>
<dbReference type="SMART" id="SM00421">
    <property type="entry name" value="HTH_LUXR"/>
    <property type="match status" value="1"/>
</dbReference>
<organism evidence="5 6">
    <name type="scientific">Streptomyces vinaceus</name>
    <dbReference type="NCBI Taxonomy" id="1960"/>
    <lineage>
        <taxon>Bacteria</taxon>
        <taxon>Bacillati</taxon>
        <taxon>Actinomycetota</taxon>
        <taxon>Actinomycetes</taxon>
        <taxon>Kitasatosporales</taxon>
        <taxon>Streptomycetaceae</taxon>
        <taxon>Streptomyces</taxon>
    </lineage>
</organism>
<dbReference type="CDD" id="cd06170">
    <property type="entry name" value="LuxR_C_like"/>
    <property type="match status" value="1"/>
</dbReference>